<dbReference type="Proteomes" id="UP000565441">
    <property type="component" value="Unassembled WGS sequence"/>
</dbReference>
<dbReference type="GO" id="GO:0006508">
    <property type="term" value="P:proteolysis"/>
    <property type="evidence" value="ECO:0007669"/>
    <property type="project" value="InterPro"/>
</dbReference>
<dbReference type="GO" id="GO:0005737">
    <property type="term" value="C:cytoplasm"/>
    <property type="evidence" value="ECO:0007669"/>
    <property type="project" value="TreeGrafter"/>
</dbReference>
<comment type="caution">
    <text evidence="5">The sequence shown here is derived from an EMBL/GenBank/DDBJ whole genome shotgun (WGS) entry which is preliminary data.</text>
</comment>
<dbReference type="Gene3D" id="3.40.50.1460">
    <property type="match status" value="1"/>
</dbReference>
<dbReference type="InterPro" id="IPR011600">
    <property type="entry name" value="Pept_C14_caspase"/>
</dbReference>
<comment type="similarity">
    <text evidence="1">Belongs to the peptidase C14B family.</text>
</comment>
<dbReference type="OrthoDB" id="3223806at2759"/>
<dbReference type="GO" id="GO:0006915">
    <property type="term" value="P:apoptotic process"/>
    <property type="evidence" value="ECO:0007669"/>
    <property type="project" value="UniProtKB-KW"/>
</dbReference>
<feature type="domain" description="Peptidase C14 caspase" evidence="4">
    <location>
        <begin position="6"/>
        <end position="258"/>
    </location>
</feature>
<dbReference type="AlphaFoldDB" id="A0A8H5HC97"/>
<evidence type="ECO:0000313" key="6">
    <source>
        <dbReference type="Proteomes" id="UP000565441"/>
    </source>
</evidence>
<evidence type="ECO:0000259" key="4">
    <source>
        <dbReference type="Pfam" id="PF00656"/>
    </source>
</evidence>
<keyword evidence="3" id="KW-0378">Hydrolase</keyword>
<dbReference type="PANTHER" id="PTHR48104:SF30">
    <property type="entry name" value="METACASPASE-1"/>
    <property type="match status" value="1"/>
</dbReference>
<keyword evidence="6" id="KW-1185">Reference proteome</keyword>
<dbReference type="GO" id="GO:0004197">
    <property type="term" value="F:cysteine-type endopeptidase activity"/>
    <property type="evidence" value="ECO:0007669"/>
    <property type="project" value="InterPro"/>
</dbReference>
<keyword evidence="3" id="KW-0788">Thiol protease</keyword>
<evidence type="ECO:0000313" key="5">
    <source>
        <dbReference type="EMBL" id="KAF5380613.1"/>
    </source>
</evidence>
<dbReference type="PANTHER" id="PTHR48104">
    <property type="entry name" value="METACASPASE-4"/>
    <property type="match status" value="1"/>
</dbReference>
<proteinExistence type="inferred from homology"/>
<dbReference type="Pfam" id="PF00656">
    <property type="entry name" value="Peptidase_C14"/>
    <property type="match status" value="1"/>
</dbReference>
<dbReference type="InterPro" id="IPR050452">
    <property type="entry name" value="Metacaspase"/>
</dbReference>
<evidence type="ECO:0000256" key="1">
    <source>
        <dbReference type="ARBA" id="ARBA00009005"/>
    </source>
</evidence>
<reference evidence="5 6" key="1">
    <citation type="journal article" date="2020" name="ISME J.">
        <title>Uncovering the hidden diversity of litter-decomposition mechanisms in mushroom-forming fungi.</title>
        <authorList>
            <person name="Floudas D."/>
            <person name="Bentzer J."/>
            <person name="Ahren D."/>
            <person name="Johansson T."/>
            <person name="Persson P."/>
            <person name="Tunlid A."/>
        </authorList>
    </citation>
    <scope>NUCLEOTIDE SEQUENCE [LARGE SCALE GENOMIC DNA]</scope>
    <source>
        <strain evidence="5 6">CBS 661.87</strain>
    </source>
</reference>
<dbReference type="SUPFAM" id="SSF52129">
    <property type="entry name" value="Caspase-like"/>
    <property type="match status" value="1"/>
</dbReference>
<evidence type="ECO:0000256" key="2">
    <source>
        <dbReference type="ARBA" id="ARBA00022703"/>
    </source>
</evidence>
<accession>A0A8H5HC97</accession>
<keyword evidence="2" id="KW-0053">Apoptosis</keyword>
<name>A0A8H5HC97_9AGAR</name>
<organism evidence="5 6">
    <name type="scientific">Tricholomella constricta</name>
    <dbReference type="NCBI Taxonomy" id="117010"/>
    <lineage>
        <taxon>Eukaryota</taxon>
        <taxon>Fungi</taxon>
        <taxon>Dikarya</taxon>
        <taxon>Basidiomycota</taxon>
        <taxon>Agaricomycotina</taxon>
        <taxon>Agaricomycetes</taxon>
        <taxon>Agaricomycetidae</taxon>
        <taxon>Agaricales</taxon>
        <taxon>Tricholomatineae</taxon>
        <taxon>Lyophyllaceae</taxon>
        <taxon>Tricholomella</taxon>
    </lineage>
</organism>
<keyword evidence="3" id="KW-0645">Protease</keyword>
<gene>
    <name evidence="5" type="ORF">D9615_004635</name>
</gene>
<evidence type="ECO:0000256" key="3">
    <source>
        <dbReference type="ARBA" id="ARBA00022807"/>
    </source>
</evidence>
<sequence>MAARLFALIIGIDHYQSGGIWDLNSCVADAKRLRRFLIEDLNIPRDQICLLLDHQATKQAIEDSFMTHLVNNAAVDRGDAIVIYFAGHGSVIPAPKDWFQGVAYSVTGNVEVLCPYDHDTKQLRGRIAGISDRSMHALIRELAQAKGDNITFIADCCFSPLETRENALDRSTTRWTPTTKAKPDDLYAGLWPGARGKLHTKGLGFYTAHLDTHVFLAACSPGYKAVEGKTGGRFTHALLEVAAEVSLHRTSYSLLLDRMLQISGLDDQRPLCLGKQKNRVVFDGIPFIIDVRYVPVSIGDNTSPRIEVGTIQGIVEGSEFSLHIHNHRASRNSPIAVVVVSEVHPTWCIGRIKSSTQSNPKTCWARITRWNNRRPFRVHLKATLTSLWRVWKLRHSISTKASGPQSSGGLNIIRVKDARQADISMTVGRRILTLERHDDEGVFNARRVVRVERREPLNVINDAARFHLHLHRRNPEKPLDGWVSMELFRLDPPSWTRIHENLLRDGRATISYEKGAIFTVILRNTSDMDLWPYLFYMDPTSFGITKIYDPELSSQVPPLPRHAHLDIGSGQPGSEALSFALSEHADLDFGFLKLFLATKPVPLGMIEQGNASDATRAFENEAVSMSGTPDQIWDTLSVCVQFIRS</sequence>
<dbReference type="EMBL" id="JAACJP010000013">
    <property type="protein sequence ID" value="KAF5380613.1"/>
    <property type="molecule type" value="Genomic_DNA"/>
</dbReference>
<protein>
    <recommendedName>
        <fullName evidence="4">Peptidase C14 caspase domain-containing protein</fullName>
    </recommendedName>
</protein>
<dbReference type="InterPro" id="IPR029030">
    <property type="entry name" value="Caspase-like_dom_sf"/>
</dbReference>